<comment type="caution">
    <text evidence="4">The sequence shown here is derived from an EMBL/GenBank/DDBJ whole genome shotgun (WGS) entry which is preliminary data.</text>
</comment>
<dbReference type="InterPro" id="IPR013517">
    <property type="entry name" value="FG-GAP"/>
</dbReference>
<dbReference type="Gene3D" id="2.130.10.130">
    <property type="entry name" value="Integrin alpha, N-terminal"/>
    <property type="match status" value="2"/>
</dbReference>
<proteinExistence type="predicted"/>
<dbReference type="PANTHER" id="PTHR16026:SF0">
    <property type="entry name" value="CARTILAGE ACIDIC PROTEIN 1"/>
    <property type="match status" value="1"/>
</dbReference>
<dbReference type="RefSeq" id="WP_116009167.1">
    <property type="nucleotide sequence ID" value="NZ_QUOU01000001.1"/>
</dbReference>
<feature type="chain" id="PRO_5017582841" evidence="2">
    <location>
        <begin position="36"/>
        <end position="504"/>
    </location>
</feature>
<dbReference type="Pfam" id="PF13517">
    <property type="entry name" value="FG-GAP_3"/>
    <property type="match status" value="4"/>
</dbReference>
<dbReference type="Proteomes" id="UP000256478">
    <property type="component" value="Unassembled WGS sequence"/>
</dbReference>
<dbReference type="SUPFAM" id="SSF69318">
    <property type="entry name" value="Integrin alpha N-terminal domain"/>
    <property type="match status" value="1"/>
</dbReference>
<organism evidence="4 5">
    <name type="scientific">Thalassotalea euphylliae</name>
    <dbReference type="NCBI Taxonomy" id="1655234"/>
    <lineage>
        <taxon>Bacteria</taxon>
        <taxon>Pseudomonadati</taxon>
        <taxon>Pseudomonadota</taxon>
        <taxon>Gammaproteobacteria</taxon>
        <taxon>Alteromonadales</taxon>
        <taxon>Colwelliaceae</taxon>
        <taxon>Thalassotalea</taxon>
    </lineage>
</organism>
<evidence type="ECO:0000256" key="1">
    <source>
        <dbReference type="ARBA" id="ARBA00022729"/>
    </source>
</evidence>
<dbReference type="InterPro" id="IPR028994">
    <property type="entry name" value="Integrin_alpha_N"/>
</dbReference>
<evidence type="ECO:0000313" key="4">
    <source>
        <dbReference type="EMBL" id="REL28113.1"/>
    </source>
</evidence>
<dbReference type="EMBL" id="QUOU01000001">
    <property type="protein sequence ID" value="REL28113.1"/>
    <property type="molecule type" value="Genomic_DNA"/>
</dbReference>
<dbReference type="InterPro" id="IPR027039">
    <property type="entry name" value="Crtac1"/>
</dbReference>
<evidence type="ECO:0000313" key="5">
    <source>
        <dbReference type="Proteomes" id="UP000256478"/>
    </source>
</evidence>
<name>A0A3E0TUQ7_9GAMM</name>
<feature type="signal peptide" evidence="2">
    <location>
        <begin position="1"/>
        <end position="35"/>
    </location>
</feature>
<dbReference type="AlphaFoldDB" id="A0A3E0TUQ7"/>
<dbReference type="OrthoDB" id="100785at2"/>
<protein>
    <submittedName>
        <fullName evidence="4">CRTAC1 family protein</fullName>
    </submittedName>
</protein>
<evidence type="ECO:0000259" key="3">
    <source>
        <dbReference type="Pfam" id="PF07593"/>
    </source>
</evidence>
<dbReference type="InterPro" id="IPR011519">
    <property type="entry name" value="UnbV_ASPIC"/>
</dbReference>
<evidence type="ECO:0000256" key="2">
    <source>
        <dbReference type="SAM" id="SignalP"/>
    </source>
</evidence>
<dbReference type="PANTHER" id="PTHR16026">
    <property type="entry name" value="CARTILAGE ACIDIC PROTEIN 1"/>
    <property type="match status" value="1"/>
</dbReference>
<sequence>MKIKLSAINNRFAQRLVAIATGMALTMAPCTSAHATVSKVNFEPIQTALFTNSGGQAVAWADVDNDGDLDLTVGFRRGTVHLYQQHQGEFKHTPIKLSKPLVKSDYRSLSWGDFNRDGFADLYIGFGRDSGHRNRLLVGSQYGFTEQAQQVGVDALGTSRQSTWLDYDNDGDTDLFVAMRDRTSKLFQNNGNSFVDVSKATGLNDPRRSVGAVWFDFDRDGDLDLYLPNQSGDRDGFYRNNQGKFEDIAKALGVSRPERPLREGSVGATLCDVNNDGHFDIFVPVYGKDMLYIANGKGGFSEQAATWGVNNDAQAVSADCGDFDNDGLMDLYLAAYQAGKAHGSDRLYHNRGGSFVDVFPASLHKFDGDHGVRFADYDNDGDLDLALTNRHQNARLSVWRNNLSQTSQHNYLKVLLLDNQGLYTRQGDEVRIYQAGTDKLIGTSIVDTGGGYVSQNMQALHFGLGKHSRVDIEVTSMSQSGRQVKRINNQTVNQQITIKADHIK</sequence>
<gene>
    <name evidence="4" type="ORF">DXX93_17115</name>
</gene>
<dbReference type="Pfam" id="PF07593">
    <property type="entry name" value="UnbV_ASPIC"/>
    <property type="match status" value="1"/>
</dbReference>
<reference evidence="4 5" key="1">
    <citation type="submission" date="2018-08" db="EMBL/GenBank/DDBJ databases">
        <title>Thalassotalea euphylliae genome.</title>
        <authorList>
            <person name="Summers S."/>
            <person name="Rice S.A."/>
            <person name="Freckelton M.L."/>
            <person name="Nedved B.T."/>
            <person name="Hadfield M.G."/>
        </authorList>
    </citation>
    <scope>NUCLEOTIDE SEQUENCE [LARGE SCALE GENOMIC DNA]</scope>
    <source>
        <strain evidence="4 5">H1</strain>
    </source>
</reference>
<keyword evidence="1 2" id="KW-0732">Signal</keyword>
<feature type="domain" description="ASPIC/UnbV" evidence="3">
    <location>
        <begin position="430"/>
        <end position="497"/>
    </location>
</feature>
<accession>A0A3E0TUQ7</accession>